<sequence length="374" mass="42307">MLIKVFILCILYDVFLACPLSYFGPSCRYQCHCQKGCDKFGACLNGSTCATGWFGFLCQLKDLTRSAPRPSLVTIPKTNRPFLHDDDIDTCVENMKSFIYTFVVPTHITFFRVIGFKKYRGELEGNLTVWNDNRTVVCVNGTYDIVVDNYTLDVYCRTAEPATVFLVDTKDYFRVCHIYASNDCIVSYTRLPCAPDYCDRCFNFKCDRATGKCSDACVGYSNFPYCDKPCRKGHFGLNCLFKCSSSCYNGSCDPKIGLCLNGCFGFSNPPQCNIPCKKSHGHNCICSKTCKVCRTGSRICETCLPDYRLNMSDRTTCFHKTEIKRGFSYFSFIQTGSPVALCIILLQTFLVVTVVVLMLRYHRQSLNESQAETD</sequence>
<evidence type="ECO:0000256" key="2">
    <source>
        <dbReference type="SAM" id="SignalP"/>
    </source>
</evidence>
<evidence type="ECO:0008006" key="5">
    <source>
        <dbReference type="Google" id="ProtNLM"/>
    </source>
</evidence>
<keyword evidence="2" id="KW-0732">Signal</keyword>
<name>A0A2C9LMT5_BIOGL</name>
<organism evidence="3 4">
    <name type="scientific">Biomphalaria glabrata</name>
    <name type="common">Bloodfluke planorb</name>
    <name type="synonym">Freshwater snail</name>
    <dbReference type="NCBI Taxonomy" id="6526"/>
    <lineage>
        <taxon>Eukaryota</taxon>
        <taxon>Metazoa</taxon>
        <taxon>Spiralia</taxon>
        <taxon>Lophotrochozoa</taxon>
        <taxon>Mollusca</taxon>
        <taxon>Gastropoda</taxon>
        <taxon>Heterobranchia</taxon>
        <taxon>Euthyneura</taxon>
        <taxon>Panpulmonata</taxon>
        <taxon>Hygrophila</taxon>
        <taxon>Lymnaeoidea</taxon>
        <taxon>Planorbidae</taxon>
        <taxon>Biomphalaria</taxon>
    </lineage>
</organism>
<keyword evidence="1" id="KW-0472">Membrane</keyword>
<dbReference type="STRING" id="6526.A0A2C9LMT5"/>
<reference evidence="3" key="1">
    <citation type="submission" date="2020-05" db="UniProtKB">
        <authorList>
            <consortium name="EnsemblMetazoa"/>
        </authorList>
    </citation>
    <scope>IDENTIFICATION</scope>
    <source>
        <strain evidence="3">BB02</strain>
    </source>
</reference>
<dbReference type="Proteomes" id="UP000076420">
    <property type="component" value="Unassembled WGS sequence"/>
</dbReference>
<feature type="signal peptide" evidence="2">
    <location>
        <begin position="1"/>
        <end position="17"/>
    </location>
</feature>
<proteinExistence type="predicted"/>
<protein>
    <recommendedName>
        <fullName evidence="5">EGF-like domain-containing protein</fullName>
    </recommendedName>
</protein>
<dbReference type="VEuPathDB" id="VectorBase:BGLAX_050187"/>
<dbReference type="AlphaFoldDB" id="A0A2C9LMT5"/>
<keyword evidence="1" id="KW-0812">Transmembrane</keyword>
<evidence type="ECO:0000256" key="1">
    <source>
        <dbReference type="SAM" id="Phobius"/>
    </source>
</evidence>
<dbReference type="VEuPathDB" id="VectorBase:BGLB032983"/>
<evidence type="ECO:0000313" key="4">
    <source>
        <dbReference type="Proteomes" id="UP000076420"/>
    </source>
</evidence>
<dbReference type="EnsemblMetazoa" id="BGLB032983-RA">
    <property type="protein sequence ID" value="BGLB032983-PA"/>
    <property type="gene ID" value="BGLB032983"/>
</dbReference>
<accession>A0A2C9LMT5</accession>
<dbReference type="OrthoDB" id="6159156at2759"/>
<gene>
    <name evidence="3" type="primary">106069488</name>
</gene>
<evidence type="ECO:0000313" key="3">
    <source>
        <dbReference type="EnsemblMetazoa" id="BGLB032983-PA"/>
    </source>
</evidence>
<dbReference type="KEGG" id="bgt:106069488"/>
<feature type="transmembrane region" description="Helical" evidence="1">
    <location>
        <begin position="338"/>
        <end position="359"/>
    </location>
</feature>
<feature type="chain" id="PRO_5012813060" description="EGF-like domain-containing protein" evidence="2">
    <location>
        <begin position="18"/>
        <end position="374"/>
    </location>
</feature>
<keyword evidence="1" id="KW-1133">Transmembrane helix</keyword>